<dbReference type="InterPro" id="IPR041609">
    <property type="entry name" value="PurL_linker"/>
</dbReference>
<accession>A0A415P626</accession>
<dbReference type="SUPFAM" id="SSF56042">
    <property type="entry name" value="PurM C-terminal domain-like"/>
    <property type="match status" value="2"/>
</dbReference>
<keyword evidence="4" id="KW-0658">Purine biosynthesis</keyword>
<name>A0A415P626_9FIRM</name>
<proteinExistence type="predicted"/>
<dbReference type="PANTHER" id="PTHR10099:SF1">
    <property type="entry name" value="PHOSPHORIBOSYLFORMYLGLYCINAMIDINE SYNTHASE"/>
    <property type="match status" value="1"/>
</dbReference>
<evidence type="ECO:0000256" key="7">
    <source>
        <dbReference type="SAM" id="MobiDB-lite"/>
    </source>
</evidence>
<evidence type="ECO:0000313" key="11">
    <source>
        <dbReference type="EMBL" id="RHM08126.1"/>
    </source>
</evidence>
<dbReference type="SUPFAM" id="SSF55326">
    <property type="entry name" value="PurM N-terminal domain-like"/>
    <property type="match status" value="2"/>
</dbReference>
<dbReference type="InterPro" id="IPR029062">
    <property type="entry name" value="Class_I_gatase-like"/>
</dbReference>
<dbReference type="EC" id="6.3.5.3" evidence="11"/>
<evidence type="ECO:0000313" key="12">
    <source>
        <dbReference type="Proteomes" id="UP000284868"/>
    </source>
</evidence>
<feature type="domain" description="PurM-like C-terminal" evidence="8">
    <location>
        <begin position="435"/>
        <end position="585"/>
    </location>
</feature>
<dbReference type="GO" id="GO:0004642">
    <property type="term" value="F:phosphoribosylformylglycinamidine synthase activity"/>
    <property type="evidence" value="ECO:0007669"/>
    <property type="project" value="UniProtKB-EC"/>
</dbReference>
<dbReference type="InterPro" id="IPR036921">
    <property type="entry name" value="PurM-like_N_sf"/>
</dbReference>
<dbReference type="CDD" id="cd02204">
    <property type="entry name" value="PurL_repeat2"/>
    <property type="match status" value="1"/>
</dbReference>
<dbReference type="FunFam" id="3.30.1330.10:FF:000013">
    <property type="entry name" value="Phosphoribosylformylglycinamidine synthase"/>
    <property type="match status" value="1"/>
</dbReference>
<dbReference type="Gene3D" id="3.30.1330.10">
    <property type="entry name" value="PurM-like, N-terminal domain"/>
    <property type="match status" value="2"/>
</dbReference>
<keyword evidence="12" id="KW-1185">Reference proteome</keyword>
<protein>
    <submittedName>
        <fullName evidence="11">Phosphoribosylformylglycinamidine synthase</fullName>
        <ecNumber evidence="11">6.3.5.3</ecNumber>
    </submittedName>
</protein>
<keyword evidence="2" id="KW-0479">Metal-binding</keyword>
<dbReference type="OrthoDB" id="9804441at2"/>
<keyword evidence="6" id="KW-0460">Magnesium</keyword>
<dbReference type="EMBL" id="JAGZMZ010000004">
    <property type="protein sequence ID" value="MBS4883612.1"/>
    <property type="molecule type" value="Genomic_DNA"/>
</dbReference>
<dbReference type="Pfam" id="PF18072">
    <property type="entry name" value="FGAR-AT_linker"/>
    <property type="match status" value="1"/>
</dbReference>
<evidence type="ECO:0000256" key="1">
    <source>
        <dbReference type="ARBA" id="ARBA00022598"/>
    </source>
</evidence>
<evidence type="ECO:0000259" key="9">
    <source>
        <dbReference type="Pfam" id="PF18072"/>
    </source>
</evidence>
<dbReference type="Proteomes" id="UP000284868">
    <property type="component" value="Unassembled WGS sequence"/>
</dbReference>
<keyword evidence="1 11" id="KW-0436">Ligase</keyword>
<dbReference type="PROSITE" id="PS51273">
    <property type="entry name" value="GATASE_TYPE_1"/>
    <property type="match status" value="1"/>
</dbReference>
<evidence type="ECO:0000256" key="2">
    <source>
        <dbReference type="ARBA" id="ARBA00022723"/>
    </source>
</evidence>
<keyword evidence="3" id="KW-0547">Nucleotide-binding</keyword>
<sequence>MNFRVFVKKKEAYRVEADSLFHELKTNLNLQGLKDVELYNVYDVFHGDEHDKELLCAHVLSEKVTDEVYDEIDLSNQTYVAYECLPGQYDQRADSAQQCLMLLNNKQDVVIKSGRIVVLHGSVSEEEVNRIKKYMINPVENREKDLAVLAYEEDVEIEPVPVLHGFCELSEEGLEDLRKEQGLAMTLADLKHIQAYFKEEEQRDLTLTELKVLDTYWSDHCRHTTFETVLQNIKFDAGSLQDSMQKAYELYLKLREEVHGGKKVMTLMDMATIAGKYLRKQGKLDDMEISDEINACSIEISVDVDGKEEPWLLMFKNETHNHPTEIEPFGGASTCIGGAIRDPLSGRSYVYQAMRISGAGDITKDIADTLPNKLPQSRISKGAAAGYSSYGNQIGLATTYVKEIFHDGYVAKRMEVGAVVGAAPKENVVRKSPETGDIVVLIGGATGRDGVGGATGSSKEHNDTSLTKCSSEVQKGNAPIERKLQRLFRNPKATRLIKKANDFGAGGVSVAVGEIADGLLIDLDKVPVKYSGLSGTELAISESQERMAVLIEKDAFEEFRQLAYEENLDSCIVAEVTEEKRLVMTFHGEEIVNISRAFLDTNGVRGLQDVIMKEGLTSTDPFHSKVTSMEENLQQPNVACQIGLAEMFDASIGKSTVLMPFGGKYQLSETEGSVQKLPVFGFTNTCSIMTHGYHPELSQYSPYLGASYSVVEALARVAALGGNYATCRLTNQEYFERLHNDPEKWGKPMQALLGLIEAELAFETPAIGGKDSMSGTFNDITVPPTLITFAVTTEKTQNIISSEFKKAGSRIYLLKHTPKENMTPNYEQLKENFAKMYQLACEHKILSASTVKFGGISEALCKAAFGNKLGVDVHTSEPLYDLSLGSILVESETEIQDAAFVEIGRVSDDGVLSINDEKLSVEEAIKLWRKRYEGLYPMHVNEDKQAIETPLYEAPTALKASKTYDKPKVIIPVFPGQNCEYDTKQQFERAGAEVEIYVFNNLNVESIERSLKELSEKIASAQILMVVGGFSSGDEPDGSGKFIANVLSNELVNAAVQTLLANDGLILGICNGFQALIKSGLLPYGDIKQLNENSPTLFRNDINRHVSHIAHTRIASNKSPWLAGFTAGETHSIAMSHGEGKFVVSEEVAKELFANGQVATQYVDLDGNPTMNGEYNINGSSYAIEGITSADGRIFGKMGHSERYEDGLFQNIDGNKLQNIFQNGVNYFKK</sequence>
<dbReference type="GO" id="GO:0006164">
    <property type="term" value="P:purine nucleotide biosynthetic process"/>
    <property type="evidence" value="ECO:0007669"/>
    <property type="project" value="UniProtKB-KW"/>
</dbReference>
<dbReference type="EMBL" id="QRPK01000057">
    <property type="protein sequence ID" value="RHM08126.1"/>
    <property type="molecule type" value="Genomic_DNA"/>
</dbReference>
<dbReference type="NCBIfam" id="TIGR01857">
    <property type="entry name" value="FGAM-synthase"/>
    <property type="match status" value="1"/>
</dbReference>
<dbReference type="InterPro" id="IPR010918">
    <property type="entry name" value="PurM-like_C_dom"/>
</dbReference>
<evidence type="ECO:0000313" key="10">
    <source>
        <dbReference type="EMBL" id="MBS4883612.1"/>
    </source>
</evidence>
<dbReference type="GO" id="GO:0005524">
    <property type="term" value="F:ATP binding"/>
    <property type="evidence" value="ECO:0007669"/>
    <property type="project" value="UniProtKB-KW"/>
</dbReference>
<dbReference type="SMART" id="SM01211">
    <property type="entry name" value="GATase_5"/>
    <property type="match status" value="1"/>
</dbReference>
<keyword evidence="5" id="KW-0067">ATP-binding</keyword>
<dbReference type="GO" id="GO:0005737">
    <property type="term" value="C:cytoplasm"/>
    <property type="evidence" value="ECO:0007669"/>
    <property type="project" value="TreeGrafter"/>
</dbReference>
<dbReference type="AlphaFoldDB" id="A0A415P626"/>
<dbReference type="RefSeq" id="WP_022419884.1">
    <property type="nucleotide sequence ID" value="NZ_CAUFDR010000047.1"/>
</dbReference>
<dbReference type="GO" id="GO:0046872">
    <property type="term" value="F:metal ion binding"/>
    <property type="evidence" value="ECO:0007669"/>
    <property type="project" value="UniProtKB-KW"/>
</dbReference>
<evidence type="ECO:0000256" key="5">
    <source>
        <dbReference type="ARBA" id="ARBA00022840"/>
    </source>
</evidence>
<organism evidence="11 12">
    <name type="scientific">Amedibacillus dolichus</name>
    <dbReference type="NCBI Taxonomy" id="31971"/>
    <lineage>
        <taxon>Bacteria</taxon>
        <taxon>Bacillati</taxon>
        <taxon>Bacillota</taxon>
        <taxon>Erysipelotrichia</taxon>
        <taxon>Erysipelotrichales</taxon>
        <taxon>Erysipelotrichaceae</taxon>
        <taxon>Amedibacillus</taxon>
    </lineage>
</organism>
<reference evidence="11 12" key="1">
    <citation type="submission" date="2018-08" db="EMBL/GenBank/DDBJ databases">
        <title>A genome reference for cultivated species of the human gut microbiota.</title>
        <authorList>
            <person name="Zou Y."/>
            <person name="Xue W."/>
            <person name="Luo G."/>
        </authorList>
    </citation>
    <scope>NUCLEOTIDE SEQUENCE [LARGE SCALE GENOMIC DNA]</scope>
    <source>
        <strain evidence="11 12">AF35-6BH</strain>
    </source>
</reference>
<dbReference type="SUPFAM" id="SSF52317">
    <property type="entry name" value="Class I glutamine amidotransferase-like"/>
    <property type="match status" value="1"/>
</dbReference>
<dbReference type="Gene3D" id="3.90.650.10">
    <property type="entry name" value="PurM-like C-terminal domain"/>
    <property type="match status" value="2"/>
</dbReference>
<dbReference type="Proteomes" id="UP000753219">
    <property type="component" value="Unassembled WGS sequence"/>
</dbReference>
<dbReference type="Gene3D" id="3.40.50.880">
    <property type="match status" value="1"/>
</dbReference>
<dbReference type="PANTHER" id="PTHR10099">
    <property type="entry name" value="PHOSPHORIBOSYLFORMYLGLYCINAMIDINE SYNTHASE"/>
    <property type="match status" value="1"/>
</dbReference>
<dbReference type="InterPro" id="IPR036676">
    <property type="entry name" value="PurM-like_C_sf"/>
</dbReference>
<feature type="domain" description="Phosphoribosylformylglycinamidine synthase linker" evidence="9">
    <location>
        <begin position="174"/>
        <end position="223"/>
    </location>
</feature>
<evidence type="ECO:0000256" key="3">
    <source>
        <dbReference type="ARBA" id="ARBA00022741"/>
    </source>
</evidence>
<evidence type="ECO:0000256" key="6">
    <source>
        <dbReference type="ARBA" id="ARBA00022842"/>
    </source>
</evidence>
<dbReference type="CDD" id="cd02203">
    <property type="entry name" value="PurL_repeat1"/>
    <property type="match status" value="1"/>
</dbReference>
<dbReference type="InterPro" id="IPR010141">
    <property type="entry name" value="FGAM_synthase"/>
</dbReference>
<feature type="region of interest" description="Disordered" evidence="7">
    <location>
        <begin position="451"/>
        <end position="472"/>
    </location>
</feature>
<evidence type="ECO:0000259" key="8">
    <source>
        <dbReference type="Pfam" id="PF02769"/>
    </source>
</evidence>
<comment type="caution">
    <text evidence="11">The sequence shown here is derived from an EMBL/GenBank/DDBJ whole genome shotgun (WGS) entry which is preliminary data.</text>
</comment>
<reference evidence="10" key="2">
    <citation type="submission" date="2021-02" db="EMBL/GenBank/DDBJ databases">
        <title>Infant gut strain persistence is associated with maternal origin, phylogeny, and functional potential including surface adhesion and iron acquisition.</title>
        <authorList>
            <person name="Lou Y.C."/>
        </authorList>
    </citation>
    <scope>NUCLEOTIDE SEQUENCE</scope>
    <source>
        <strain evidence="10">L3_108_103G1_dasL3_108_103G1_concoct_2</strain>
    </source>
</reference>
<dbReference type="Pfam" id="PF13507">
    <property type="entry name" value="GATase_5"/>
    <property type="match status" value="1"/>
</dbReference>
<gene>
    <name evidence="11" type="ORF">DWZ83_08725</name>
    <name evidence="10" type="ORF">KHZ85_02480</name>
</gene>
<dbReference type="Pfam" id="PF02769">
    <property type="entry name" value="AIRS_C"/>
    <property type="match status" value="1"/>
</dbReference>
<evidence type="ECO:0000256" key="4">
    <source>
        <dbReference type="ARBA" id="ARBA00022755"/>
    </source>
</evidence>